<evidence type="ECO:0000256" key="1">
    <source>
        <dbReference type="SAM" id="MobiDB-lite"/>
    </source>
</evidence>
<accession>A0A6J4UW89</accession>
<evidence type="ECO:0000313" key="2">
    <source>
        <dbReference type="EMBL" id="CAA9558469.1"/>
    </source>
</evidence>
<dbReference type="AlphaFoldDB" id="A0A6J4UW89"/>
<organism evidence="2">
    <name type="scientific">uncultured Thermomicrobiales bacterium</name>
    <dbReference type="NCBI Taxonomy" id="1645740"/>
    <lineage>
        <taxon>Bacteria</taxon>
        <taxon>Pseudomonadati</taxon>
        <taxon>Thermomicrobiota</taxon>
        <taxon>Thermomicrobia</taxon>
        <taxon>Thermomicrobiales</taxon>
        <taxon>environmental samples</taxon>
    </lineage>
</organism>
<name>A0A6J4UW89_9BACT</name>
<dbReference type="EMBL" id="CADCWF010000148">
    <property type="protein sequence ID" value="CAA9558469.1"/>
    <property type="molecule type" value="Genomic_DNA"/>
</dbReference>
<proteinExistence type="predicted"/>
<gene>
    <name evidence="2" type="ORF">AVDCRST_MAG59-2456</name>
</gene>
<sequence>MVARGSTPQRPRIPAARPRILSSLTGGVRTEIRRPAAEGPAPTPPMTAMATMPHLLPEPVGSSVFGKDFSQGLVGGDAKG</sequence>
<protein>
    <submittedName>
        <fullName evidence="2">Uncharacterized protein</fullName>
    </submittedName>
</protein>
<feature type="compositionally biased region" description="Low complexity" evidence="1">
    <location>
        <begin position="8"/>
        <end position="20"/>
    </location>
</feature>
<reference evidence="2" key="1">
    <citation type="submission" date="2020-02" db="EMBL/GenBank/DDBJ databases">
        <authorList>
            <person name="Meier V. D."/>
        </authorList>
    </citation>
    <scope>NUCLEOTIDE SEQUENCE</scope>
    <source>
        <strain evidence="2">AVDCRST_MAG59</strain>
    </source>
</reference>
<feature type="region of interest" description="Disordered" evidence="1">
    <location>
        <begin position="1"/>
        <end position="49"/>
    </location>
</feature>